<organism evidence="10 11">
    <name type="scientific">Cetobacterium somerae ATCC BAA-474</name>
    <dbReference type="NCBI Taxonomy" id="1319815"/>
    <lineage>
        <taxon>Bacteria</taxon>
        <taxon>Fusobacteriati</taxon>
        <taxon>Fusobacteriota</taxon>
        <taxon>Fusobacteriia</taxon>
        <taxon>Fusobacteriales</taxon>
        <taxon>Fusobacteriaceae</taxon>
        <taxon>Cetobacterium</taxon>
    </lineage>
</organism>
<feature type="transmembrane region" description="Helical" evidence="8">
    <location>
        <begin position="171"/>
        <end position="190"/>
    </location>
</feature>
<evidence type="ECO:0000256" key="5">
    <source>
        <dbReference type="ARBA" id="ARBA00022692"/>
    </source>
</evidence>
<comment type="subcellular location">
    <subcellularLocation>
        <location evidence="1">Cell membrane</location>
        <topology evidence="1">Multi-pass membrane protein</topology>
    </subcellularLocation>
</comment>
<dbReference type="Gene3D" id="1.10.3720.10">
    <property type="entry name" value="MetI-like"/>
    <property type="match status" value="1"/>
</dbReference>
<keyword evidence="11" id="KW-1185">Reference proteome</keyword>
<feature type="transmembrane region" description="Helical" evidence="8">
    <location>
        <begin position="121"/>
        <end position="143"/>
    </location>
</feature>
<evidence type="ECO:0000256" key="6">
    <source>
        <dbReference type="ARBA" id="ARBA00022989"/>
    </source>
</evidence>
<dbReference type="AlphaFoldDB" id="U7VAL1"/>
<evidence type="ECO:0000256" key="1">
    <source>
        <dbReference type="ARBA" id="ARBA00004651"/>
    </source>
</evidence>
<evidence type="ECO:0000256" key="4">
    <source>
        <dbReference type="ARBA" id="ARBA00022475"/>
    </source>
</evidence>
<dbReference type="InterPro" id="IPR000515">
    <property type="entry name" value="MetI-like"/>
</dbReference>
<evidence type="ECO:0000256" key="2">
    <source>
        <dbReference type="ARBA" id="ARBA00007069"/>
    </source>
</evidence>
<dbReference type="GO" id="GO:0055085">
    <property type="term" value="P:transmembrane transport"/>
    <property type="evidence" value="ECO:0007669"/>
    <property type="project" value="InterPro"/>
</dbReference>
<sequence length="303" mass="33955">MRLEEALENILKLEKSKKISIPKRGLKEHEKGFLILIPFIILIGMFLITPFISVVIGSFLNEFNEITLENYEYILKSKFIKQSVFNSIELALVSTFVGLLISLQGAYSLNRLKNSSKKNILLFINMLSNFSGIPLAFAFIILLGSNGVMTILLKNIGLIDGFDVYSKTGLMLMYIYFQLPLGLLLLYPVFDRLDPQWQEMVNILGGGTFTFWKRVGIPVMLKEILGTVLIMFANAMGAYACTLALTNGTYNVMTIRITSYIAGEVAYEPGIASAMSILLGGILIFVVIINEVMLKKKRGKYEK</sequence>
<comment type="similarity">
    <text evidence="2">Belongs to the binding-protein-dependent transport system permease family. CysTW subfamily.</text>
</comment>
<dbReference type="PATRIC" id="fig|1319815.3.peg.1328"/>
<evidence type="ECO:0000256" key="7">
    <source>
        <dbReference type="ARBA" id="ARBA00023136"/>
    </source>
</evidence>
<proteinExistence type="inferred from homology"/>
<dbReference type="STRING" id="1319815.HMPREF0202_01382"/>
<dbReference type="Proteomes" id="UP000017081">
    <property type="component" value="Unassembled WGS sequence"/>
</dbReference>
<evidence type="ECO:0000313" key="11">
    <source>
        <dbReference type="Proteomes" id="UP000017081"/>
    </source>
</evidence>
<evidence type="ECO:0000259" key="9">
    <source>
        <dbReference type="PROSITE" id="PS50928"/>
    </source>
</evidence>
<gene>
    <name evidence="10" type="ORF">HMPREF0202_01382</name>
</gene>
<protein>
    <recommendedName>
        <fullName evidence="9">ABC transmembrane type-1 domain-containing protein</fullName>
    </recommendedName>
</protein>
<dbReference type="HOGENOM" id="CLU_016047_18_6_0"/>
<dbReference type="GO" id="GO:0005886">
    <property type="term" value="C:plasma membrane"/>
    <property type="evidence" value="ECO:0007669"/>
    <property type="project" value="UniProtKB-SubCell"/>
</dbReference>
<evidence type="ECO:0000256" key="8">
    <source>
        <dbReference type="SAM" id="Phobius"/>
    </source>
</evidence>
<keyword evidence="4" id="KW-1003">Cell membrane</keyword>
<dbReference type="PROSITE" id="PS50928">
    <property type="entry name" value="ABC_TM1"/>
    <property type="match status" value="1"/>
</dbReference>
<feature type="transmembrane region" description="Helical" evidence="8">
    <location>
        <begin position="33"/>
        <end position="60"/>
    </location>
</feature>
<dbReference type="EMBL" id="AXZF01000053">
    <property type="protein sequence ID" value="ERT68732.1"/>
    <property type="molecule type" value="Genomic_DNA"/>
</dbReference>
<dbReference type="PANTHER" id="PTHR42929:SF1">
    <property type="entry name" value="INNER MEMBRANE ABC TRANSPORTER PERMEASE PROTEIN YDCU-RELATED"/>
    <property type="match status" value="1"/>
</dbReference>
<feature type="transmembrane region" description="Helical" evidence="8">
    <location>
        <begin position="224"/>
        <end position="250"/>
    </location>
</feature>
<keyword evidence="7 8" id="KW-0472">Membrane</keyword>
<keyword evidence="3" id="KW-0813">Transport</keyword>
<dbReference type="PANTHER" id="PTHR42929">
    <property type="entry name" value="INNER MEMBRANE ABC TRANSPORTER PERMEASE PROTEIN YDCU-RELATED-RELATED"/>
    <property type="match status" value="1"/>
</dbReference>
<feature type="domain" description="ABC transmembrane type-1" evidence="9">
    <location>
        <begin position="84"/>
        <end position="290"/>
    </location>
</feature>
<comment type="caution">
    <text evidence="10">The sequence shown here is derived from an EMBL/GenBank/DDBJ whole genome shotgun (WGS) entry which is preliminary data.</text>
</comment>
<keyword evidence="6 8" id="KW-1133">Transmembrane helix</keyword>
<dbReference type="InterPro" id="IPR035906">
    <property type="entry name" value="MetI-like_sf"/>
</dbReference>
<accession>U7VAL1</accession>
<feature type="transmembrane region" description="Helical" evidence="8">
    <location>
        <begin position="90"/>
        <end position="109"/>
    </location>
</feature>
<dbReference type="eggNOG" id="COG4132">
    <property type="taxonomic scope" value="Bacteria"/>
</dbReference>
<evidence type="ECO:0000256" key="3">
    <source>
        <dbReference type="ARBA" id="ARBA00022448"/>
    </source>
</evidence>
<feature type="transmembrane region" description="Helical" evidence="8">
    <location>
        <begin position="270"/>
        <end position="294"/>
    </location>
</feature>
<keyword evidence="5 8" id="KW-0812">Transmembrane</keyword>
<dbReference type="SUPFAM" id="SSF161098">
    <property type="entry name" value="MetI-like"/>
    <property type="match status" value="1"/>
</dbReference>
<evidence type="ECO:0000313" key="10">
    <source>
        <dbReference type="EMBL" id="ERT68732.1"/>
    </source>
</evidence>
<name>U7VAL1_9FUSO</name>
<reference evidence="10 11" key="1">
    <citation type="submission" date="2013-08" db="EMBL/GenBank/DDBJ databases">
        <authorList>
            <person name="Weinstock G."/>
            <person name="Sodergren E."/>
            <person name="Wylie T."/>
            <person name="Fulton L."/>
            <person name="Fulton R."/>
            <person name="Fronick C."/>
            <person name="O'Laughlin M."/>
            <person name="Godfrey J."/>
            <person name="Miner T."/>
            <person name="Herter B."/>
            <person name="Appelbaum E."/>
            <person name="Cordes M."/>
            <person name="Lek S."/>
            <person name="Wollam A."/>
            <person name="Pepin K.H."/>
            <person name="Palsikar V.B."/>
            <person name="Mitreva M."/>
            <person name="Wilson R.K."/>
        </authorList>
    </citation>
    <scope>NUCLEOTIDE SEQUENCE [LARGE SCALE GENOMIC DNA]</scope>
    <source>
        <strain evidence="10 11">ATCC BAA-474</strain>
    </source>
</reference>